<feature type="transmembrane region" description="Helical" evidence="7">
    <location>
        <begin position="113"/>
        <end position="132"/>
    </location>
</feature>
<dbReference type="GO" id="GO:0005886">
    <property type="term" value="C:plasma membrane"/>
    <property type="evidence" value="ECO:0007669"/>
    <property type="project" value="UniProtKB-SubCell"/>
</dbReference>
<dbReference type="PANTHER" id="PTHR33778:SF1">
    <property type="entry name" value="MAGNESIUM TRANSPORTER YHID-RELATED"/>
    <property type="match status" value="1"/>
</dbReference>
<comment type="similarity">
    <text evidence="2">Belongs to the MgtC/SapB family.</text>
</comment>
<dbReference type="EMBL" id="CM001403">
    <property type="protein sequence ID" value="EHQ29356.1"/>
    <property type="molecule type" value="Genomic_DNA"/>
</dbReference>
<evidence type="ECO:0000256" key="5">
    <source>
        <dbReference type="ARBA" id="ARBA00022989"/>
    </source>
</evidence>
<organism evidence="9 10">
    <name type="scientific">Mucilaginibacter paludis DSM 18603</name>
    <dbReference type="NCBI Taxonomy" id="714943"/>
    <lineage>
        <taxon>Bacteria</taxon>
        <taxon>Pseudomonadati</taxon>
        <taxon>Bacteroidota</taxon>
        <taxon>Sphingobacteriia</taxon>
        <taxon>Sphingobacteriales</taxon>
        <taxon>Sphingobacteriaceae</taxon>
        <taxon>Mucilaginibacter</taxon>
    </lineage>
</organism>
<dbReference type="eggNOG" id="COG1285">
    <property type="taxonomic scope" value="Bacteria"/>
</dbReference>
<evidence type="ECO:0000256" key="7">
    <source>
        <dbReference type="SAM" id="Phobius"/>
    </source>
</evidence>
<dbReference type="InterPro" id="IPR003416">
    <property type="entry name" value="MgtC/SapB/SrpB/YhiD_fam"/>
</dbReference>
<keyword evidence="5 7" id="KW-1133">Transmembrane helix</keyword>
<name>H1Y5K4_9SPHI</name>
<dbReference type="AlphaFoldDB" id="H1Y5K4"/>
<evidence type="ECO:0000256" key="2">
    <source>
        <dbReference type="ARBA" id="ARBA00009298"/>
    </source>
</evidence>
<dbReference type="Proteomes" id="UP000002774">
    <property type="component" value="Chromosome"/>
</dbReference>
<dbReference type="Pfam" id="PF02308">
    <property type="entry name" value="MgtC"/>
    <property type="match status" value="1"/>
</dbReference>
<feature type="transmembrane region" description="Helical" evidence="7">
    <location>
        <begin position="64"/>
        <end position="82"/>
    </location>
</feature>
<accession>H1Y5K4</accession>
<evidence type="ECO:0000313" key="9">
    <source>
        <dbReference type="EMBL" id="EHQ29356.1"/>
    </source>
</evidence>
<keyword evidence="3" id="KW-1003">Cell membrane</keyword>
<keyword evidence="10" id="KW-1185">Reference proteome</keyword>
<protein>
    <submittedName>
        <fullName evidence="9">MgtC/SapB transporter</fullName>
    </submittedName>
</protein>
<evidence type="ECO:0000313" key="10">
    <source>
        <dbReference type="Proteomes" id="UP000002774"/>
    </source>
</evidence>
<dbReference type="OrthoDB" id="9811198at2"/>
<dbReference type="PANTHER" id="PTHR33778">
    <property type="entry name" value="PROTEIN MGTC"/>
    <property type="match status" value="1"/>
</dbReference>
<keyword evidence="4 7" id="KW-0812">Transmembrane</keyword>
<dbReference type="PRINTS" id="PR01837">
    <property type="entry name" value="MGTCSAPBPROT"/>
</dbReference>
<feature type="transmembrane region" description="Helical" evidence="7">
    <location>
        <begin position="39"/>
        <end position="58"/>
    </location>
</feature>
<proteinExistence type="inferred from homology"/>
<dbReference type="STRING" id="714943.Mucpa_5281"/>
<gene>
    <name evidence="9" type="ORF">Mucpa_5281</name>
</gene>
<evidence type="ECO:0000259" key="8">
    <source>
        <dbReference type="Pfam" id="PF02308"/>
    </source>
</evidence>
<keyword evidence="6 7" id="KW-0472">Membrane</keyword>
<dbReference type="InterPro" id="IPR049177">
    <property type="entry name" value="MgtC_SapB_SrpB_YhiD_N"/>
</dbReference>
<evidence type="ECO:0000256" key="4">
    <source>
        <dbReference type="ARBA" id="ARBA00022692"/>
    </source>
</evidence>
<evidence type="ECO:0000256" key="6">
    <source>
        <dbReference type="ARBA" id="ARBA00023136"/>
    </source>
</evidence>
<feature type="domain" description="MgtC/SapB/SrpB/YhiD N-terminal" evidence="8">
    <location>
        <begin position="14"/>
        <end position="134"/>
    </location>
</feature>
<evidence type="ECO:0000256" key="1">
    <source>
        <dbReference type="ARBA" id="ARBA00004651"/>
    </source>
</evidence>
<feature type="transmembrane region" description="Helical" evidence="7">
    <location>
        <begin position="89"/>
        <end position="107"/>
    </location>
</feature>
<comment type="subcellular location">
    <subcellularLocation>
        <location evidence="1">Cell membrane</location>
        <topology evidence="1">Multi-pass membrane protein</topology>
    </subcellularLocation>
</comment>
<sequence>MANIIYGEEILKISLSALVGCLVGLEREVRRKPAGFRTLALISVGSTVFTICSYKMGFPANDDRIAANVITGVGFLGAGVIFRNGFSVSGITTAATIWIAAALGMLIGIGEYALSVLSLVISLIILYALQYIQNYIDSRFQRRDYTVTYNGAFDNAALINKLNELKLKARNFKETRQDSQTCFRFDVSGREKDLDVFNLWLKNEGRIYSFDW</sequence>
<reference evidence="9" key="1">
    <citation type="submission" date="2011-09" db="EMBL/GenBank/DDBJ databases">
        <title>The permanent draft genome of Mucilaginibacter paludis DSM 18603.</title>
        <authorList>
            <consortium name="US DOE Joint Genome Institute (JGI-PGF)"/>
            <person name="Lucas S."/>
            <person name="Han J."/>
            <person name="Lapidus A."/>
            <person name="Bruce D."/>
            <person name="Goodwin L."/>
            <person name="Pitluck S."/>
            <person name="Peters L."/>
            <person name="Kyrpides N."/>
            <person name="Mavromatis K."/>
            <person name="Ivanova N."/>
            <person name="Mikhailova N."/>
            <person name="Held B."/>
            <person name="Detter J.C."/>
            <person name="Tapia R."/>
            <person name="Han C."/>
            <person name="Land M."/>
            <person name="Hauser L."/>
            <person name="Markowitz V."/>
            <person name="Cheng J.-F."/>
            <person name="Hugenholtz P."/>
            <person name="Woyke T."/>
            <person name="Wu D."/>
            <person name="Tindall B."/>
            <person name="Brambilla E."/>
            <person name="Klenk H.-P."/>
            <person name="Eisen J.A."/>
        </authorList>
    </citation>
    <scope>NUCLEOTIDE SEQUENCE [LARGE SCALE GENOMIC DNA]</scope>
    <source>
        <strain evidence="9">DSM 18603</strain>
    </source>
</reference>
<evidence type="ECO:0000256" key="3">
    <source>
        <dbReference type="ARBA" id="ARBA00022475"/>
    </source>
</evidence>
<dbReference type="HOGENOM" id="CLU_079292_0_0_10"/>
<dbReference type="RefSeq" id="WP_008510511.1">
    <property type="nucleotide sequence ID" value="NZ_CM001403.1"/>
</dbReference>